<protein>
    <submittedName>
        <fullName evidence="3">CUB_2 domain-containing protein</fullName>
    </submittedName>
</protein>
<dbReference type="AlphaFoldDB" id="A0A0N4YZK4"/>
<keyword evidence="2" id="KW-1185">Reference proteome</keyword>
<dbReference type="PANTHER" id="PTHR47324:SF1">
    <property type="entry name" value="EGF-LIKE DOMAIN-CONTAINING PROTEIN-RELATED"/>
    <property type="match status" value="1"/>
</dbReference>
<gene>
    <name evidence="1" type="ORF">NBR_LOCUS22677</name>
</gene>
<dbReference type="PANTHER" id="PTHR47324">
    <property type="entry name" value="PROTEIN IRG-7-RELATED"/>
    <property type="match status" value="1"/>
</dbReference>
<dbReference type="STRING" id="27835.A0A0N4YZK4"/>
<sequence length="145" mass="16505">MIISNDYFQFLTQHFVNTIYRTQLLLSNDLPVCSDQLVYKAVSVDVTVQMFVIVATGRNISLVLTNPDGEFAKSDIAYTDGINNIWVYNGPYTGNWLFNIRSSGSTQACNFKVFQSVYHTPGRNFFYFSNINSIQFIRSVPSRVS</sequence>
<proteinExistence type="predicted"/>
<reference evidence="3" key="1">
    <citation type="submission" date="2017-02" db="UniProtKB">
        <authorList>
            <consortium name="WormBaseParasite"/>
        </authorList>
    </citation>
    <scope>IDENTIFICATION</scope>
</reference>
<reference evidence="1 2" key="2">
    <citation type="submission" date="2018-11" db="EMBL/GenBank/DDBJ databases">
        <authorList>
            <consortium name="Pathogen Informatics"/>
        </authorList>
    </citation>
    <scope>NUCLEOTIDE SEQUENCE [LARGE SCALE GENOMIC DNA]</scope>
</reference>
<dbReference type="WBParaSite" id="NBR_0002267601-mRNA-1">
    <property type="protein sequence ID" value="NBR_0002267601-mRNA-1"/>
    <property type="gene ID" value="NBR_0002267601"/>
</dbReference>
<dbReference type="EMBL" id="UYSL01028711">
    <property type="protein sequence ID" value="VDL87667.1"/>
    <property type="molecule type" value="Genomic_DNA"/>
</dbReference>
<dbReference type="InterPro" id="IPR053295">
    <property type="entry name" value="Innate_immunity_reg"/>
</dbReference>
<dbReference type="Proteomes" id="UP000271162">
    <property type="component" value="Unassembled WGS sequence"/>
</dbReference>
<organism evidence="3">
    <name type="scientific">Nippostrongylus brasiliensis</name>
    <name type="common">Rat hookworm</name>
    <dbReference type="NCBI Taxonomy" id="27835"/>
    <lineage>
        <taxon>Eukaryota</taxon>
        <taxon>Metazoa</taxon>
        <taxon>Ecdysozoa</taxon>
        <taxon>Nematoda</taxon>
        <taxon>Chromadorea</taxon>
        <taxon>Rhabditida</taxon>
        <taxon>Rhabditina</taxon>
        <taxon>Rhabditomorpha</taxon>
        <taxon>Strongyloidea</taxon>
        <taxon>Heligmosomidae</taxon>
        <taxon>Nippostrongylus</taxon>
    </lineage>
</organism>
<name>A0A0N4YZK4_NIPBR</name>
<evidence type="ECO:0000313" key="3">
    <source>
        <dbReference type="WBParaSite" id="NBR_0002267601-mRNA-1"/>
    </source>
</evidence>
<evidence type="ECO:0000313" key="1">
    <source>
        <dbReference type="EMBL" id="VDL87667.1"/>
    </source>
</evidence>
<accession>A0A0N4YZK4</accession>
<evidence type="ECO:0000313" key="2">
    <source>
        <dbReference type="Proteomes" id="UP000271162"/>
    </source>
</evidence>